<reference evidence="2 3" key="1">
    <citation type="submission" date="2018-07" db="EMBL/GenBank/DDBJ databases">
        <title>Pedobacter sp. nov., isolated from soil.</title>
        <authorList>
            <person name="Zhou L.Y."/>
            <person name="Du Z.J."/>
        </authorList>
    </citation>
    <scope>NUCLEOTIDE SEQUENCE [LARGE SCALE GENOMIC DNA]</scope>
    <source>
        <strain evidence="2 3">JDX94</strain>
    </source>
</reference>
<sequence>MNVNASPTKTSLYFSGYTKAIGAVVVSISLILLSTEETFLELIIVPKFYTSLCFGFLIAMLLIEFIHWINVLLDHIYSWQQWQRRIPLQLILGVLPLICLDWLLVKGMYFMAHDNFEESGFTEKILPLNTVLICMAHLLFYLRHRYLANKAAQAAYSFTTTNPAGNKTDAQLENLTPQSNNNDSVTSGANEVETGVLQTFPAKAPKPVATFIHHGYWAVMEGSIQNKKYTYPVTEIVCIATASVYGDIYLKDGRNINMKFRKKILRKCLDPDIFVEIKGGIFFAYDVIAGIQSHGKENVVILKEGNRSDLPVSISRRFFPTFEEGFSAYQRRKN</sequence>
<dbReference type="EMBL" id="QPKV01000017">
    <property type="protein sequence ID" value="RDC54134.1"/>
    <property type="molecule type" value="Genomic_DNA"/>
</dbReference>
<keyword evidence="1" id="KW-0812">Transmembrane</keyword>
<keyword evidence="1" id="KW-0472">Membrane</keyword>
<dbReference type="Proteomes" id="UP000253961">
    <property type="component" value="Unassembled WGS sequence"/>
</dbReference>
<accession>A0A369PNL4</accession>
<comment type="caution">
    <text evidence="2">The sequence shown here is derived from an EMBL/GenBank/DDBJ whole genome shotgun (WGS) entry which is preliminary data.</text>
</comment>
<evidence type="ECO:0000313" key="3">
    <source>
        <dbReference type="Proteomes" id="UP000253961"/>
    </source>
</evidence>
<feature type="transmembrane region" description="Helical" evidence="1">
    <location>
        <begin position="125"/>
        <end position="142"/>
    </location>
</feature>
<keyword evidence="1" id="KW-1133">Transmembrane helix</keyword>
<dbReference type="AlphaFoldDB" id="A0A369PNL4"/>
<proteinExistence type="predicted"/>
<name>A0A369PNL4_9SPHI</name>
<feature type="transmembrane region" description="Helical" evidence="1">
    <location>
        <begin position="85"/>
        <end position="105"/>
    </location>
</feature>
<evidence type="ECO:0000313" key="2">
    <source>
        <dbReference type="EMBL" id="RDC54134.1"/>
    </source>
</evidence>
<feature type="transmembrane region" description="Helical" evidence="1">
    <location>
        <begin position="12"/>
        <end position="33"/>
    </location>
</feature>
<evidence type="ECO:0000256" key="1">
    <source>
        <dbReference type="SAM" id="Phobius"/>
    </source>
</evidence>
<protein>
    <submittedName>
        <fullName evidence="2">Uncharacterized protein</fullName>
    </submittedName>
</protein>
<feature type="transmembrane region" description="Helical" evidence="1">
    <location>
        <begin position="48"/>
        <end position="73"/>
    </location>
</feature>
<dbReference type="OrthoDB" id="1420878at2"/>
<dbReference type="RefSeq" id="WP_115405047.1">
    <property type="nucleotide sequence ID" value="NZ_QPKV01000017.1"/>
</dbReference>
<organism evidence="2 3">
    <name type="scientific">Pedobacter chinensis</name>
    <dbReference type="NCBI Taxonomy" id="2282421"/>
    <lineage>
        <taxon>Bacteria</taxon>
        <taxon>Pseudomonadati</taxon>
        <taxon>Bacteroidota</taxon>
        <taxon>Sphingobacteriia</taxon>
        <taxon>Sphingobacteriales</taxon>
        <taxon>Sphingobacteriaceae</taxon>
        <taxon>Pedobacter</taxon>
    </lineage>
</organism>
<keyword evidence="3" id="KW-1185">Reference proteome</keyword>
<gene>
    <name evidence="2" type="ORF">DU508_23155</name>
</gene>